<comment type="caution">
    <text evidence="11">The sequence shown here is derived from an EMBL/GenBank/DDBJ whole genome shotgun (WGS) entry which is preliminary data.</text>
</comment>
<dbReference type="GO" id="GO:0001733">
    <property type="term" value="F:galactosylceramide sulfotransferase activity"/>
    <property type="evidence" value="ECO:0007669"/>
    <property type="project" value="InterPro"/>
</dbReference>
<evidence type="ECO:0000256" key="4">
    <source>
        <dbReference type="ARBA" id="ARBA00022692"/>
    </source>
</evidence>
<feature type="region of interest" description="Disordered" evidence="10">
    <location>
        <begin position="406"/>
        <end position="438"/>
    </location>
</feature>
<evidence type="ECO:0000313" key="11">
    <source>
        <dbReference type="EMBL" id="OWF36401.1"/>
    </source>
</evidence>
<dbReference type="Pfam" id="PF06990">
    <property type="entry name" value="Gal-3-0_sulfotr"/>
    <property type="match status" value="1"/>
</dbReference>
<evidence type="ECO:0000256" key="7">
    <source>
        <dbReference type="ARBA" id="ARBA00023034"/>
    </source>
</evidence>
<dbReference type="Gene3D" id="3.40.50.300">
    <property type="entry name" value="P-loop containing nucleotide triphosphate hydrolases"/>
    <property type="match status" value="1"/>
</dbReference>
<evidence type="ECO:0000313" key="12">
    <source>
        <dbReference type="Proteomes" id="UP000242188"/>
    </source>
</evidence>
<reference evidence="11 12" key="1">
    <citation type="journal article" date="2017" name="Nat. Ecol. Evol.">
        <title>Scallop genome provides insights into evolution of bilaterian karyotype and development.</title>
        <authorList>
            <person name="Wang S."/>
            <person name="Zhang J."/>
            <person name="Jiao W."/>
            <person name="Li J."/>
            <person name="Xun X."/>
            <person name="Sun Y."/>
            <person name="Guo X."/>
            <person name="Huan P."/>
            <person name="Dong B."/>
            <person name="Zhang L."/>
            <person name="Hu X."/>
            <person name="Sun X."/>
            <person name="Wang J."/>
            <person name="Zhao C."/>
            <person name="Wang Y."/>
            <person name="Wang D."/>
            <person name="Huang X."/>
            <person name="Wang R."/>
            <person name="Lv J."/>
            <person name="Li Y."/>
            <person name="Zhang Z."/>
            <person name="Liu B."/>
            <person name="Lu W."/>
            <person name="Hui Y."/>
            <person name="Liang J."/>
            <person name="Zhou Z."/>
            <person name="Hou R."/>
            <person name="Li X."/>
            <person name="Liu Y."/>
            <person name="Li H."/>
            <person name="Ning X."/>
            <person name="Lin Y."/>
            <person name="Zhao L."/>
            <person name="Xing Q."/>
            <person name="Dou J."/>
            <person name="Li Y."/>
            <person name="Mao J."/>
            <person name="Guo H."/>
            <person name="Dou H."/>
            <person name="Li T."/>
            <person name="Mu C."/>
            <person name="Jiang W."/>
            <person name="Fu Q."/>
            <person name="Fu X."/>
            <person name="Miao Y."/>
            <person name="Liu J."/>
            <person name="Yu Q."/>
            <person name="Li R."/>
            <person name="Liao H."/>
            <person name="Li X."/>
            <person name="Kong Y."/>
            <person name="Jiang Z."/>
            <person name="Chourrout D."/>
            <person name="Li R."/>
            <person name="Bao Z."/>
        </authorList>
    </citation>
    <scope>NUCLEOTIDE SEQUENCE [LARGE SCALE GENOMIC DNA]</scope>
    <source>
        <strain evidence="11 12">PY_sf001</strain>
    </source>
</reference>
<dbReference type="InterPro" id="IPR009729">
    <property type="entry name" value="Gal-3-0_sulfotransfrase"/>
</dbReference>
<dbReference type="GO" id="GO:0009247">
    <property type="term" value="P:glycolipid biosynthetic process"/>
    <property type="evidence" value="ECO:0007669"/>
    <property type="project" value="InterPro"/>
</dbReference>
<evidence type="ECO:0000256" key="10">
    <source>
        <dbReference type="SAM" id="MobiDB-lite"/>
    </source>
</evidence>
<dbReference type="EMBL" id="NEDP02076625">
    <property type="protein sequence ID" value="OWF36401.1"/>
    <property type="molecule type" value="Genomic_DNA"/>
</dbReference>
<keyword evidence="5" id="KW-0735">Signal-anchor</keyword>
<dbReference type="Proteomes" id="UP000242188">
    <property type="component" value="Unassembled WGS sequence"/>
</dbReference>
<keyword evidence="12" id="KW-1185">Reference proteome</keyword>
<keyword evidence="6" id="KW-1133">Transmembrane helix</keyword>
<dbReference type="PANTHER" id="PTHR14647">
    <property type="entry name" value="GALACTOSE-3-O-SULFOTRANSFERASE"/>
    <property type="match status" value="1"/>
</dbReference>
<keyword evidence="4" id="KW-0812">Transmembrane</keyword>
<keyword evidence="7" id="KW-0333">Golgi apparatus</keyword>
<protein>
    <submittedName>
        <fullName evidence="11">Galactosylceramide sulfotransferase</fullName>
    </submittedName>
</protein>
<comment type="similarity">
    <text evidence="2">Belongs to the galactose-3-O-sulfotransferase family.</text>
</comment>
<evidence type="ECO:0000256" key="2">
    <source>
        <dbReference type="ARBA" id="ARBA00008124"/>
    </source>
</evidence>
<name>A0A210PIS3_MIZYE</name>
<feature type="compositionally biased region" description="Basic residues" evidence="10">
    <location>
        <begin position="413"/>
        <end position="427"/>
    </location>
</feature>
<evidence type="ECO:0000256" key="5">
    <source>
        <dbReference type="ARBA" id="ARBA00022968"/>
    </source>
</evidence>
<comment type="subcellular location">
    <subcellularLocation>
        <location evidence="1">Golgi apparatus membrane</location>
        <topology evidence="1">Single-pass type II membrane protein</topology>
    </subcellularLocation>
</comment>
<keyword evidence="3 11" id="KW-0808">Transferase</keyword>
<dbReference type="PANTHER" id="PTHR14647:SF87">
    <property type="entry name" value="PUTATIVE-RELATED"/>
    <property type="match status" value="1"/>
</dbReference>
<proteinExistence type="inferred from homology"/>
<evidence type="ECO:0000256" key="8">
    <source>
        <dbReference type="ARBA" id="ARBA00023136"/>
    </source>
</evidence>
<keyword evidence="9" id="KW-0325">Glycoprotein</keyword>
<dbReference type="GO" id="GO:0000139">
    <property type="term" value="C:Golgi membrane"/>
    <property type="evidence" value="ECO:0007669"/>
    <property type="project" value="UniProtKB-SubCell"/>
</dbReference>
<evidence type="ECO:0000256" key="1">
    <source>
        <dbReference type="ARBA" id="ARBA00004323"/>
    </source>
</evidence>
<gene>
    <name evidence="11" type="ORF">KP79_PYT20433</name>
</gene>
<accession>A0A210PIS3</accession>
<sequence length="438" mass="52236">MATLRSILTTGKRRTRLLCVLFGGLIFVVTALQIWNTFHLNNTQGIITDDCSITRDSLVCKFGKAWDTSGKHTDSAKEVKHIAFLKAHKVAGSTVMNLFMRFGYSRNLTFVLPKNSKNVISQHGYLNDRDIHPQIDQGRFDMLCHHVVYNQSAWQRYLHKDAFYVSIIRDPFDQFLSSFHYFRKVWGVPYLHNITGEFPMTELLRHPERHEPKLPAYSFTNNRMALDFGFPPSLFDNPLPEQITKYISYLDSSFHFVMIKEHFDESVVLLKHFLSWTMKDILYVRQNTISFYRLHHDIQPGDRELHRQRAPLDYALYEYFLLRFWKQIRQQDAEFHREVLYFKHLRGSVETFCRHVFMKDIGVFETNHNQWHMPFKVTKEDCYLIMMNENDFSVLLKRKQYPYLQPTSESRYGPKRSRKRTPRRLLPPHRPNIFKEPL</sequence>
<dbReference type="AlphaFoldDB" id="A0A210PIS3"/>
<evidence type="ECO:0000256" key="6">
    <source>
        <dbReference type="ARBA" id="ARBA00022989"/>
    </source>
</evidence>
<dbReference type="OrthoDB" id="514299at2759"/>
<evidence type="ECO:0000256" key="9">
    <source>
        <dbReference type="ARBA" id="ARBA00023180"/>
    </source>
</evidence>
<dbReference type="STRING" id="6573.A0A210PIS3"/>
<organism evidence="11 12">
    <name type="scientific">Mizuhopecten yessoensis</name>
    <name type="common">Japanese scallop</name>
    <name type="synonym">Patinopecten yessoensis</name>
    <dbReference type="NCBI Taxonomy" id="6573"/>
    <lineage>
        <taxon>Eukaryota</taxon>
        <taxon>Metazoa</taxon>
        <taxon>Spiralia</taxon>
        <taxon>Lophotrochozoa</taxon>
        <taxon>Mollusca</taxon>
        <taxon>Bivalvia</taxon>
        <taxon>Autobranchia</taxon>
        <taxon>Pteriomorphia</taxon>
        <taxon>Pectinida</taxon>
        <taxon>Pectinoidea</taxon>
        <taxon>Pectinidae</taxon>
        <taxon>Mizuhopecten</taxon>
    </lineage>
</organism>
<dbReference type="InterPro" id="IPR027417">
    <property type="entry name" value="P-loop_NTPase"/>
</dbReference>
<keyword evidence="8" id="KW-0472">Membrane</keyword>
<evidence type="ECO:0000256" key="3">
    <source>
        <dbReference type="ARBA" id="ARBA00022679"/>
    </source>
</evidence>